<evidence type="ECO:0000256" key="4">
    <source>
        <dbReference type="RuleBase" id="RU367091"/>
    </source>
</evidence>
<name>A0A1E3B8C0_ASPCR</name>
<protein>
    <recommendedName>
        <fullName evidence="4">ER membrane protein complex subunit 2</fullName>
    </recommendedName>
</protein>
<comment type="subunit">
    <text evidence="4">Component of the ER membrane protein complex (EMC).</text>
</comment>
<comment type="subcellular location">
    <subcellularLocation>
        <location evidence="4">Endoplasmic reticulum membrane</location>
        <topology evidence="4">Peripheral membrane protein</topology>
        <orientation evidence="4">Cytoplasmic side</orientation>
    </subcellularLocation>
</comment>
<dbReference type="OrthoDB" id="124397at2759"/>
<evidence type="ECO:0000313" key="7">
    <source>
        <dbReference type="Proteomes" id="UP000094569"/>
    </source>
</evidence>
<dbReference type="InterPro" id="IPR019734">
    <property type="entry name" value="TPR_rpt"/>
</dbReference>
<dbReference type="STRING" id="573508.A0A1E3B8C0"/>
<dbReference type="PROSITE" id="PS50005">
    <property type="entry name" value="TPR"/>
    <property type="match status" value="1"/>
</dbReference>
<dbReference type="Proteomes" id="UP000094569">
    <property type="component" value="Unassembled WGS sequence"/>
</dbReference>
<comment type="function">
    <text evidence="4">Part of the endoplasmic reticulum membrane protein complex (EMC) that enables the energy-independent insertion into endoplasmic reticulum membranes of newly synthesized membrane proteins.</text>
</comment>
<dbReference type="VEuPathDB" id="FungiDB:SI65_07527"/>
<sequence>MSNTKNEPIHSSDLLATLQYSQQAPILLGRQSNSKMAPLSLITSAAAQPEEYATIERLFFACLQTGDDKSALICLDKLTKFFGRSNERIMGLHGLYEEAIAGDNSALEKCLREYDDILQQNPVNLPVLKRRIALLRSLSRPADAISSLIKLLEATPTDTEAWCELADLYRFQGMSSQAIFCLEEALLITPNAWNVHACLAELLYVCATSPENGEPSKLLRRSMRHYCRSIELCDDYLRGFYGLALVTSLLLETEESCTMEEVSLKETLPRLNAFAFQKLEAIVKSRFMDYQGQKCCQSELIAAKELLNRFGKSS</sequence>
<dbReference type="SMART" id="SM00028">
    <property type="entry name" value="TPR"/>
    <property type="match status" value="2"/>
</dbReference>
<dbReference type="PANTHER" id="PTHR12760">
    <property type="entry name" value="TETRATRICOPEPTIDE REPEAT PROTEIN"/>
    <property type="match status" value="1"/>
</dbReference>
<reference evidence="6 7" key="1">
    <citation type="journal article" date="2016" name="BMC Genomics">
        <title>Comparative genomic and transcriptomic analyses of the Fuzhuan brick tea-fermentation fungus Aspergillus cristatus.</title>
        <authorList>
            <person name="Ge Y."/>
            <person name="Wang Y."/>
            <person name="Liu Y."/>
            <person name="Tan Y."/>
            <person name="Ren X."/>
            <person name="Zhang X."/>
            <person name="Hyde K.D."/>
            <person name="Liu Y."/>
            <person name="Liu Z."/>
        </authorList>
    </citation>
    <scope>NUCLEOTIDE SEQUENCE [LARGE SCALE GENOMIC DNA]</scope>
    <source>
        <strain evidence="6 7">GZAAS20.1005</strain>
    </source>
</reference>
<dbReference type="SUPFAM" id="SSF48452">
    <property type="entry name" value="TPR-like"/>
    <property type="match status" value="1"/>
</dbReference>
<keyword evidence="7" id="KW-1185">Reference proteome</keyword>
<keyword evidence="4" id="KW-0472">Membrane</keyword>
<dbReference type="GO" id="GO:0072546">
    <property type="term" value="C:EMC complex"/>
    <property type="evidence" value="ECO:0007669"/>
    <property type="project" value="UniProtKB-UniRule"/>
</dbReference>
<evidence type="ECO:0000256" key="3">
    <source>
        <dbReference type="PROSITE-ProRule" id="PRU00339"/>
    </source>
</evidence>
<gene>
    <name evidence="6" type="ORF">SI65_07527</name>
</gene>
<evidence type="ECO:0000259" key="5">
    <source>
        <dbReference type="Pfam" id="PF22890"/>
    </source>
</evidence>
<keyword evidence="1" id="KW-0677">Repeat</keyword>
<accession>A0A1E3B8C0</accession>
<evidence type="ECO:0000256" key="1">
    <source>
        <dbReference type="ARBA" id="ARBA00022737"/>
    </source>
</evidence>
<feature type="repeat" description="TPR" evidence="3">
    <location>
        <begin position="159"/>
        <end position="192"/>
    </location>
</feature>
<keyword evidence="4" id="KW-0256">Endoplasmic reticulum</keyword>
<dbReference type="InterPro" id="IPR055217">
    <property type="entry name" value="TPR_EMC2"/>
</dbReference>
<comment type="similarity">
    <text evidence="4">Belongs to the EMC2 family.</text>
</comment>
<dbReference type="InterPro" id="IPR011990">
    <property type="entry name" value="TPR-like_helical_dom_sf"/>
</dbReference>
<organism evidence="6 7">
    <name type="scientific">Aspergillus cristatus</name>
    <name type="common">Chinese Fuzhuan brick tea-fermentation fungus</name>
    <name type="synonym">Eurotium cristatum</name>
    <dbReference type="NCBI Taxonomy" id="573508"/>
    <lineage>
        <taxon>Eukaryota</taxon>
        <taxon>Fungi</taxon>
        <taxon>Dikarya</taxon>
        <taxon>Ascomycota</taxon>
        <taxon>Pezizomycotina</taxon>
        <taxon>Eurotiomycetes</taxon>
        <taxon>Eurotiomycetidae</taxon>
        <taxon>Eurotiales</taxon>
        <taxon>Aspergillaceae</taxon>
        <taxon>Aspergillus</taxon>
        <taxon>Aspergillus subgen. Aspergillus</taxon>
    </lineage>
</organism>
<proteinExistence type="inferred from homology"/>
<dbReference type="AlphaFoldDB" id="A0A1E3B8C0"/>
<dbReference type="InterPro" id="IPR039856">
    <property type="entry name" value="EMC2-like"/>
</dbReference>
<keyword evidence="2 3" id="KW-0802">TPR repeat</keyword>
<feature type="domain" description="EMC2 TPR-like" evidence="5">
    <location>
        <begin position="110"/>
        <end position="211"/>
    </location>
</feature>
<dbReference type="Gene3D" id="1.25.40.10">
    <property type="entry name" value="Tetratricopeptide repeat domain"/>
    <property type="match status" value="1"/>
</dbReference>
<evidence type="ECO:0000313" key="6">
    <source>
        <dbReference type="EMBL" id="ODM17128.1"/>
    </source>
</evidence>
<evidence type="ECO:0000256" key="2">
    <source>
        <dbReference type="ARBA" id="ARBA00022803"/>
    </source>
</evidence>
<dbReference type="Pfam" id="PF22890">
    <property type="entry name" value="TPR_EMC2"/>
    <property type="match status" value="1"/>
</dbReference>
<dbReference type="EMBL" id="JXNT01000009">
    <property type="protein sequence ID" value="ODM17128.1"/>
    <property type="molecule type" value="Genomic_DNA"/>
</dbReference>
<comment type="caution">
    <text evidence="6">The sequence shown here is derived from an EMBL/GenBank/DDBJ whole genome shotgun (WGS) entry which is preliminary data.</text>
</comment>